<dbReference type="Proteomes" id="UP001529510">
    <property type="component" value="Unassembled WGS sequence"/>
</dbReference>
<dbReference type="EMBL" id="JAMKFB020000007">
    <property type="protein sequence ID" value="KAL0188117.1"/>
    <property type="molecule type" value="Genomic_DNA"/>
</dbReference>
<accession>A0ABD0QPL7</accession>
<keyword evidence="3" id="KW-1185">Reference proteome</keyword>
<feature type="non-terminal residue" evidence="2">
    <location>
        <position position="356"/>
    </location>
</feature>
<evidence type="ECO:0000313" key="2">
    <source>
        <dbReference type="EMBL" id="KAL0188117.1"/>
    </source>
</evidence>
<proteinExistence type="predicted"/>
<evidence type="ECO:0000313" key="3">
    <source>
        <dbReference type="Proteomes" id="UP001529510"/>
    </source>
</evidence>
<dbReference type="AlphaFoldDB" id="A0ABD0QPL7"/>
<organism evidence="2 3">
    <name type="scientific">Cirrhinus mrigala</name>
    <name type="common">Mrigala</name>
    <dbReference type="NCBI Taxonomy" id="683832"/>
    <lineage>
        <taxon>Eukaryota</taxon>
        <taxon>Metazoa</taxon>
        <taxon>Chordata</taxon>
        <taxon>Craniata</taxon>
        <taxon>Vertebrata</taxon>
        <taxon>Euteleostomi</taxon>
        <taxon>Actinopterygii</taxon>
        <taxon>Neopterygii</taxon>
        <taxon>Teleostei</taxon>
        <taxon>Ostariophysi</taxon>
        <taxon>Cypriniformes</taxon>
        <taxon>Cyprinidae</taxon>
        <taxon>Labeoninae</taxon>
        <taxon>Labeonini</taxon>
        <taxon>Cirrhinus</taxon>
    </lineage>
</organism>
<gene>
    <name evidence="2" type="ORF">M9458_015216</name>
</gene>
<evidence type="ECO:0000256" key="1">
    <source>
        <dbReference type="SAM" id="MobiDB-lite"/>
    </source>
</evidence>
<protein>
    <submittedName>
        <fullName evidence="2">Uncharacterized protein</fullName>
    </submittedName>
</protein>
<reference evidence="2 3" key="1">
    <citation type="submission" date="2024-05" db="EMBL/GenBank/DDBJ databases">
        <title>Genome sequencing and assembly of Indian major carp, Cirrhinus mrigala (Hamilton, 1822).</title>
        <authorList>
            <person name="Mohindra V."/>
            <person name="Chowdhury L.M."/>
            <person name="Lal K."/>
            <person name="Jena J.K."/>
        </authorList>
    </citation>
    <scope>NUCLEOTIDE SEQUENCE [LARGE SCALE GENOMIC DNA]</scope>
    <source>
        <strain evidence="2">CM1030</strain>
        <tissue evidence="2">Blood</tissue>
    </source>
</reference>
<feature type="region of interest" description="Disordered" evidence="1">
    <location>
        <begin position="91"/>
        <end position="135"/>
    </location>
</feature>
<name>A0ABD0QPL7_CIRMR</name>
<comment type="caution">
    <text evidence="2">The sequence shown here is derived from an EMBL/GenBank/DDBJ whole genome shotgun (WGS) entry which is preliminary data.</text>
</comment>
<sequence length="356" mass="38329">MSSNANDEDPWIESVEESQQQQTQTGKAIIDENVAVHQSSCLASKASFSPSISDWPLPKILEVLFKSHISVPTGDTHEELFNLLCENINVPAPHSPPPPPSAGKKNMQKRKNLEPASVTGAPKRACGFSSSARSSHSTIQNNDQVLSALSSIQSSITAVNSRIQALESESTSRNSENLLFSGPASSSTALTTLQLPGTEQQVDDVILATLPQRSMGSAVPVSTGAPFFPPSAAISHQLRSQIIAGNDVNLVKILLGPELSDGHVIDCGDVSIMLKDNDPRLSKTLTLAEFVVAFGVYRDVICEVFPSRRAELDTYLAIIADLAVTYGGTLFYEYQVFHRKSCHVYSALQSETGLVH</sequence>
<feature type="region of interest" description="Disordered" evidence="1">
    <location>
        <begin position="1"/>
        <end position="26"/>
    </location>
</feature>
<feature type="compositionally biased region" description="Acidic residues" evidence="1">
    <location>
        <begin position="1"/>
        <end position="16"/>
    </location>
</feature>